<dbReference type="FunFam" id="3.40.50.720:FF:000084">
    <property type="entry name" value="Short-chain dehydrogenase reductase"/>
    <property type="match status" value="1"/>
</dbReference>
<dbReference type="InterPro" id="IPR036291">
    <property type="entry name" value="NAD(P)-bd_dom_sf"/>
</dbReference>
<gene>
    <name evidence="4" type="ORF">ABV408_14945</name>
</gene>
<proteinExistence type="inferred from homology"/>
<dbReference type="InterPro" id="IPR002347">
    <property type="entry name" value="SDR_fam"/>
</dbReference>
<evidence type="ECO:0000259" key="3">
    <source>
        <dbReference type="SMART" id="SM00822"/>
    </source>
</evidence>
<accession>A0AB74UBE4</accession>
<feature type="domain" description="Ketoreductase" evidence="3">
    <location>
        <begin position="12"/>
        <end position="190"/>
    </location>
</feature>
<dbReference type="AlphaFoldDB" id="A0AB74UBE4"/>
<comment type="similarity">
    <text evidence="1">Belongs to the short-chain dehydrogenases/reductases (SDR) family.</text>
</comment>
<dbReference type="SUPFAM" id="SSF51735">
    <property type="entry name" value="NAD(P)-binding Rossmann-fold domains"/>
    <property type="match status" value="1"/>
</dbReference>
<sequence>MSHANTPYTDQRVAIVTGGSRGIGYAVSRKLAAEGFAVVVNYAGNIRRAEETVAEIEAAGGRALAVQADIADPVAVEQLFTTAREAFGRLDVVVHSAGVLEMGHVTSDNLAILDRTLATNLRGSWLVMARAAESLSEGGRIIAFSSSVLGKSFPGYGAYIASKAGVEGLVRVLANELRGRGISVNAVAPGPVATEMFFAGKSDEQVANIAALSPFERLGQPEEIADVVAFLAGPQGRWVHGQILRVNGGMV</sequence>
<dbReference type="PRINTS" id="PR00081">
    <property type="entry name" value="GDHRDH"/>
</dbReference>
<dbReference type="PRINTS" id="PR00080">
    <property type="entry name" value="SDRFAMILY"/>
</dbReference>
<dbReference type="PANTHER" id="PTHR48107">
    <property type="entry name" value="NADPH-DEPENDENT ALDEHYDE REDUCTASE-LIKE PROTEIN, CHLOROPLASTIC-RELATED"/>
    <property type="match status" value="1"/>
</dbReference>
<dbReference type="RefSeq" id="WP_353979694.1">
    <property type="nucleotide sequence ID" value="NZ_CP159578.1"/>
</dbReference>
<dbReference type="InterPro" id="IPR057326">
    <property type="entry name" value="KR_dom"/>
</dbReference>
<name>A0AB74UBE4_9GAMM</name>
<evidence type="ECO:0000256" key="2">
    <source>
        <dbReference type="ARBA" id="ARBA00023002"/>
    </source>
</evidence>
<keyword evidence="2" id="KW-0560">Oxidoreductase</keyword>
<dbReference type="GO" id="GO:0016614">
    <property type="term" value="F:oxidoreductase activity, acting on CH-OH group of donors"/>
    <property type="evidence" value="ECO:0007669"/>
    <property type="project" value="UniProtKB-ARBA"/>
</dbReference>
<evidence type="ECO:0000256" key="1">
    <source>
        <dbReference type="ARBA" id="ARBA00006484"/>
    </source>
</evidence>
<dbReference type="EMBL" id="CP159578">
    <property type="protein sequence ID" value="XCJ78724.1"/>
    <property type="molecule type" value="Genomic_DNA"/>
</dbReference>
<dbReference type="Pfam" id="PF13561">
    <property type="entry name" value="adh_short_C2"/>
    <property type="match status" value="1"/>
</dbReference>
<dbReference type="PANTHER" id="PTHR48107:SF7">
    <property type="entry name" value="RE15974P"/>
    <property type="match status" value="1"/>
</dbReference>
<dbReference type="SMART" id="SM00822">
    <property type="entry name" value="PKS_KR"/>
    <property type="match status" value="1"/>
</dbReference>
<evidence type="ECO:0000313" key="4">
    <source>
        <dbReference type="EMBL" id="XCJ78724.1"/>
    </source>
</evidence>
<reference evidence="4" key="1">
    <citation type="submission" date="2024-06" db="EMBL/GenBank/DDBJ databases">
        <title>Complete genome of Salinicola endophyticus HNIBRBA4755.</title>
        <authorList>
            <person name="Shin S.Y."/>
            <person name="Kang H."/>
            <person name="Song J."/>
        </authorList>
    </citation>
    <scope>NUCLEOTIDE SEQUENCE</scope>
    <source>
        <strain evidence="4">HNIBRBA4755</strain>
    </source>
</reference>
<organism evidence="4">
    <name type="scientific">Salinicola endophyticus</name>
    <dbReference type="NCBI Taxonomy" id="1949083"/>
    <lineage>
        <taxon>Bacteria</taxon>
        <taxon>Pseudomonadati</taxon>
        <taxon>Pseudomonadota</taxon>
        <taxon>Gammaproteobacteria</taxon>
        <taxon>Oceanospirillales</taxon>
        <taxon>Halomonadaceae</taxon>
        <taxon>Salinicola</taxon>
    </lineage>
</organism>
<protein>
    <submittedName>
        <fullName evidence="4">SDR family oxidoreductase</fullName>
    </submittedName>
</protein>
<dbReference type="Gene3D" id="3.40.50.720">
    <property type="entry name" value="NAD(P)-binding Rossmann-like Domain"/>
    <property type="match status" value="1"/>
</dbReference>